<sequence length="159" mass="17084">MGVYDSVVKSGNDALDTILTEKSFYCEKHGITLSCIADGAALDFVEPTDLYSFFGNALDNAIEAVERLDDPERRSIGLVVRRCGDMASIHVENYFDGQVSFTGEGLPRTRKADGTNHGFGTRSMRMIAEGLGGSLNCNASGDVFSLDALLPLPAQPIES</sequence>
<comment type="caution">
    <text evidence="2">The sequence shown here is derived from an EMBL/GenBank/DDBJ whole genome shotgun (WGS) entry which is preliminary data.</text>
</comment>
<evidence type="ECO:0000313" key="3">
    <source>
        <dbReference type="Proteomes" id="UP001478817"/>
    </source>
</evidence>
<name>A0ABV1ID76_9ACTN</name>
<dbReference type="Proteomes" id="UP001478817">
    <property type="component" value="Unassembled WGS sequence"/>
</dbReference>
<dbReference type="InterPro" id="IPR036890">
    <property type="entry name" value="HATPase_C_sf"/>
</dbReference>
<protein>
    <submittedName>
        <fullName evidence="2">ATP-binding protein</fullName>
    </submittedName>
</protein>
<dbReference type="EMBL" id="JBBNGS010000001">
    <property type="protein sequence ID" value="MEQ2636833.1"/>
    <property type="molecule type" value="Genomic_DNA"/>
</dbReference>
<organism evidence="2 3">
    <name type="scientific">Paratractidigestivibacter faecalis</name>
    <dbReference type="NCBI Taxonomy" id="2292441"/>
    <lineage>
        <taxon>Bacteria</taxon>
        <taxon>Bacillati</taxon>
        <taxon>Actinomycetota</taxon>
        <taxon>Coriobacteriia</taxon>
        <taxon>Coriobacteriales</taxon>
        <taxon>Atopobiaceae</taxon>
        <taxon>Paratractidigestivibacter</taxon>
    </lineage>
</organism>
<dbReference type="RefSeq" id="WP_349181189.1">
    <property type="nucleotide sequence ID" value="NZ_JBBNGS010000001.1"/>
</dbReference>
<reference evidence="2 3" key="1">
    <citation type="submission" date="2024-04" db="EMBL/GenBank/DDBJ databases">
        <title>Human intestinal bacterial collection.</title>
        <authorList>
            <person name="Pauvert C."/>
            <person name="Hitch T.C.A."/>
            <person name="Clavel T."/>
        </authorList>
    </citation>
    <scope>NUCLEOTIDE SEQUENCE [LARGE SCALE GENOMIC DNA]</scope>
    <source>
        <strain evidence="2 3">CLA-AA-H197</strain>
    </source>
</reference>
<keyword evidence="2" id="KW-0067">ATP-binding</keyword>
<evidence type="ECO:0000313" key="2">
    <source>
        <dbReference type="EMBL" id="MEQ2636833.1"/>
    </source>
</evidence>
<proteinExistence type="predicted"/>
<feature type="domain" description="Sensor histidine kinase NatK-like C-terminal" evidence="1">
    <location>
        <begin position="46"/>
        <end position="151"/>
    </location>
</feature>
<dbReference type="Pfam" id="PF14501">
    <property type="entry name" value="HATPase_c_5"/>
    <property type="match status" value="1"/>
</dbReference>
<keyword evidence="2" id="KW-0547">Nucleotide-binding</keyword>
<keyword evidence="3" id="KW-1185">Reference proteome</keyword>
<dbReference type="InterPro" id="IPR032834">
    <property type="entry name" value="NatK-like_C"/>
</dbReference>
<evidence type="ECO:0000259" key="1">
    <source>
        <dbReference type="Pfam" id="PF14501"/>
    </source>
</evidence>
<accession>A0ABV1ID76</accession>
<gene>
    <name evidence="2" type="ORF">AAAT05_00490</name>
</gene>
<dbReference type="GO" id="GO:0005524">
    <property type="term" value="F:ATP binding"/>
    <property type="evidence" value="ECO:0007669"/>
    <property type="project" value="UniProtKB-KW"/>
</dbReference>
<dbReference type="SUPFAM" id="SSF55874">
    <property type="entry name" value="ATPase domain of HSP90 chaperone/DNA topoisomerase II/histidine kinase"/>
    <property type="match status" value="1"/>
</dbReference>
<dbReference type="Gene3D" id="3.30.565.10">
    <property type="entry name" value="Histidine kinase-like ATPase, C-terminal domain"/>
    <property type="match status" value="1"/>
</dbReference>
<dbReference type="CDD" id="cd16935">
    <property type="entry name" value="HATPase_AgrC-ComD-like"/>
    <property type="match status" value="1"/>
</dbReference>